<keyword evidence="12" id="KW-1185">Reference proteome</keyword>
<dbReference type="AlphaFoldDB" id="A0A2R5GEA6"/>
<keyword evidence="8 10" id="KW-1133">Transmembrane helix</keyword>
<comment type="subcellular location">
    <subcellularLocation>
        <location evidence="1">Endoplasmic reticulum membrane</location>
        <topology evidence="1">Multi-pass membrane protein</topology>
    </subcellularLocation>
</comment>
<name>A0A2R5GEA6_9STRA</name>
<reference evidence="11 12" key="1">
    <citation type="submission" date="2017-12" db="EMBL/GenBank/DDBJ databases">
        <title>Sequencing, de novo assembly and annotation of complete genome of a new Thraustochytrid species, strain FCC1311.</title>
        <authorList>
            <person name="Sedici K."/>
            <person name="Godart F."/>
            <person name="Aiese Cigliano R."/>
            <person name="Sanseverino W."/>
            <person name="Barakat M."/>
            <person name="Ortet P."/>
            <person name="Marechal E."/>
            <person name="Cagnac O."/>
            <person name="Amato A."/>
        </authorList>
    </citation>
    <scope>NUCLEOTIDE SEQUENCE [LARGE SCALE GENOMIC DNA]</scope>
</reference>
<evidence type="ECO:0000313" key="11">
    <source>
        <dbReference type="EMBL" id="GBG28068.1"/>
    </source>
</evidence>
<dbReference type="EC" id="2.7.1.108" evidence="3"/>
<evidence type="ECO:0000256" key="1">
    <source>
        <dbReference type="ARBA" id="ARBA00004477"/>
    </source>
</evidence>
<feature type="transmembrane region" description="Helical" evidence="10">
    <location>
        <begin position="141"/>
        <end position="161"/>
    </location>
</feature>
<feature type="transmembrane region" description="Helical" evidence="10">
    <location>
        <begin position="356"/>
        <end position="376"/>
    </location>
</feature>
<keyword evidence="6 11" id="KW-0418">Kinase</keyword>
<feature type="transmembrane region" description="Helical" evidence="10">
    <location>
        <begin position="453"/>
        <end position="472"/>
    </location>
</feature>
<dbReference type="GO" id="GO:0005789">
    <property type="term" value="C:endoplasmic reticulum membrane"/>
    <property type="evidence" value="ECO:0007669"/>
    <property type="project" value="UniProtKB-SubCell"/>
</dbReference>
<evidence type="ECO:0000313" key="12">
    <source>
        <dbReference type="Proteomes" id="UP000241890"/>
    </source>
</evidence>
<organism evidence="11 12">
    <name type="scientific">Hondaea fermentalgiana</name>
    <dbReference type="NCBI Taxonomy" id="2315210"/>
    <lineage>
        <taxon>Eukaryota</taxon>
        <taxon>Sar</taxon>
        <taxon>Stramenopiles</taxon>
        <taxon>Bigyra</taxon>
        <taxon>Labyrinthulomycetes</taxon>
        <taxon>Thraustochytrida</taxon>
        <taxon>Thraustochytriidae</taxon>
        <taxon>Hondaea</taxon>
    </lineage>
</organism>
<evidence type="ECO:0000256" key="4">
    <source>
        <dbReference type="ARBA" id="ARBA00022679"/>
    </source>
</evidence>
<feature type="transmembrane region" description="Helical" evidence="10">
    <location>
        <begin position="198"/>
        <end position="220"/>
    </location>
</feature>
<comment type="caution">
    <text evidence="11">The sequence shown here is derived from an EMBL/GenBank/DDBJ whole genome shotgun (WGS) entry which is preliminary data.</text>
</comment>
<evidence type="ECO:0000256" key="10">
    <source>
        <dbReference type="SAM" id="Phobius"/>
    </source>
</evidence>
<dbReference type="InParanoid" id="A0A2R5GEA6"/>
<gene>
    <name evidence="11" type="ORF">FCC1311_042912</name>
</gene>
<feature type="transmembrane region" description="Helical" evidence="10">
    <location>
        <begin position="240"/>
        <end position="260"/>
    </location>
</feature>
<evidence type="ECO:0000256" key="6">
    <source>
        <dbReference type="ARBA" id="ARBA00022777"/>
    </source>
</evidence>
<feature type="transmembrane region" description="Helical" evidence="10">
    <location>
        <begin position="74"/>
        <end position="90"/>
    </location>
</feature>
<feature type="transmembrane region" description="Helical" evidence="10">
    <location>
        <begin position="388"/>
        <end position="408"/>
    </location>
</feature>
<feature type="transmembrane region" description="Helical" evidence="10">
    <location>
        <begin position="167"/>
        <end position="186"/>
    </location>
</feature>
<feature type="transmembrane region" description="Helical" evidence="10">
    <location>
        <begin position="40"/>
        <end position="62"/>
    </location>
</feature>
<proteinExistence type="inferred from homology"/>
<evidence type="ECO:0000256" key="8">
    <source>
        <dbReference type="ARBA" id="ARBA00022989"/>
    </source>
</evidence>
<evidence type="ECO:0000256" key="5">
    <source>
        <dbReference type="ARBA" id="ARBA00022692"/>
    </source>
</evidence>
<comment type="similarity">
    <text evidence="2">Belongs to the polyprenol kinase family.</text>
</comment>
<keyword evidence="5 10" id="KW-0812">Transmembrane</keyword>
<dbReference type="InterPro" id="IPR032974">
    <property type="entry name" value="Polypren_kinase"/>
</dbReference>
<keyword evidence="9 10" id="KW-0472">Membrane</keyword>
<feature type="transmembrane region" description="Helical" evidence="10">
    <location>
        <begin position="484"/>
        <end position="504"/>
    </location>
</feature>
<dbReference type="PANTHER" id="PTHR13205">
    <property type="entry name" value="TRANSMEMBRANE PROTEIN 15-RELATED"/>
    <property type="match status" value="1"/>
</dbReference>
<feature type="transmembrane region" description="Helical" evidence="10">
    <location>
        <begin position="414"/>
        <end position="441"/>
    </location>
</feature>
<dbReference type="Proteomes" id="UP000241890">
    <property type="component" value="Unassembled WGS sequence"/>
</dbReference>
<dbReference type="GO" id="GO:0043048">
    <property type="term" value="P:dolichyl monophosphate biosynthetic process"/>
    <property type="evidence" value="ECO:0007669"/>
    <property type="project" value="TreeGrafter"/>
</dbReference>
<dbReference type="GO" id="GO:0004168">
    <property type="term" value="F:dolichol kinase activity"/>
    <property type="evidence" value="ECO:0007669"/>
    <property type="project" value="UniProtKB-EC"/>
</dbReference>
<evidence type="ECO:0000256" key="7">
    <source>
        <dbReference type="ARBA" id="ARBA00022824"/>
    </source>
</evidence>
<keyword evidence="4" id="KW-0808">Transferase</keyword>
<keyword evidence="7" id="KW-0256">Endoplasmic reticulum</keyword>
<feature type="transmembrane region" description="Helical" evidence="10">
    <location>
        <begin position="311"/>
        <end position="336"/>
    </location>
</feature>
<evidence type="ECO:0000256" key="9">
    <source>
        <dbReference type="ARBA" id="ARBA00023136"/>
    </source>
</evidence>
<dbReference type="EMBL" id="BEYU01000039">
    <property type="protein sequence ID" value="GBG28068.1"/>
    <property type="molecule type" value="Genomic_DNA"/>
</dbReference>
<accession>A0A2R5GEA6</accession>
<dbReference type="OrthoDB" id="377083at2759"/>
<evidence type="ECO:0000256" key="3">
    <source>
        <dbReference type="ARBA" id="ARBA00012132"/>
    </source>
</evidence>
<protein>
    <recommendedName>
        <fullName evidence="3">dolichol kinase</fullName>
        <ecNumber evidence="3">2.7.1.108</ecNumber>
    </recommendedName>
</protein>
<dbReference type="PANTHER" id="PTHR13205:SF15">
    <property type="entry name" value="DOLICHOL KINASE"/>
    <property type="match status" value="1"/>
</dbReference>
<evidence type="ECO:0000256" key="2">
    <source>
        <dbReference type="ARBA" id="ARBA00010794"/>
    </source>
</evidence>
<sequence>MAAETSRQVEIALVGIACATVAWALEGAEHAHVRAEAGFLVAQAALVTVAISEHAVVIPRIWLDASRTSPDNGLVYVLLGPLLCASLLLAHSQDTTSFTAEDQLQYARAIFWAASACAMRFQAFTMGWVPKSPLLSAAADLLAALSSGVMWVLGSTLAGLRVDLASGIVWCTGLSLCALVMQKFLIDIWTRAFKKSFTVGEAFCVIIAIALTFTDFVLLTLERTMISSFTLPFGAFNERAPLWVALQGGLLGVLALPLFMNSFLKKHAILDNETLFVDPRDPSFNFRAGPTSPDNTPLLSWNRDALAPKDLVIFVGIVGVWLGGVISFWVGFLLGGQHPVWFVRDYTFSSAEHAKALVYWIAVLGLGLPVIHLIASRAGWPLIITRKLYHILALAIFAPPMVAVPAFLALSFGIAVALLLFIEVVRICRIPPFGAWIHAFLRNYTDSRDEGTTILTHIYLLLGCAIPLWLFTDIAGPSTSEARFAGLAILGAGDAAGAIIGSQLGRRHWPGGRKTFEGTLAAVLSTLAVLRALHWAHAADKPFNWPVVFVATTLTCLIEAFTKQIDNLTLPVLYAALLALPQLPMPRLPFY</sequence>